<accession>A0A9D2AXD5</accession>
<dbReference type="InterPro" id="IPR029001">
    <property type="entry name" value="ITPase-like_fam"/>
</dbReference>
<comment type="caution">
    <text evidence="10">Lacks conserved residue(s) required for the propagation of feature annotation.</text>
</comment>
<dbReference type="Pfam" id="PF01725">
    <property type="entry name" value="Ham1p_like"/>
    <property type="match status" value="1"/>
</dbReference>
<dbReference type="GO" id="GO:0000166">
    <property type="term" value="F:nucleotide binding"/>
    <property type="evidence" value="ECO:0007669"/>
    <property type="project" value="UniProtKB-KW"/>
</dbReference>
<evidence type="ECO:0000256" key="10">
    <source>
        <dbReference type="HAMAP-Rule" id="MF_01405"/>
    </source>
</evidence>
<dbReference type="EMBL" id="DXEZ01000004">
    <property type="protein sequence ID" value="HIX53425.1"/>
    <property type="molecule type" value="Genomic_DNA"/>
</dbReference>
<dbReference type="SUPFAM" id="SSF52972">
    <property type="entry name" value="ITPase-like"/>
    <property type="match status" value="1"/>
</dbReference>
<comment type="catalytic activity">
    <reaction evidence="10">
        <text>ITP + H2O = IMP + diphosphate + H(+)</text>
        <dbReference type="Rhea" id="RHEA:29399"/>
        <dbReference type="ChEBI" id="CHEBI:15377"/>
        <dbReference type="ChEBI" id="CHEBI:15378"/>
        <dbReference type="ChEBI" id="CHEBI:33019"/>
        <dbReference type="ChEBI" id="CHEBI:58053"/>
        <dbReference type="ChEBI" id="CHEBI:61402"/>
        <dbReference type="EC" id="3.6.1.66"/>
    </reaction>
</comment>
<feature type="binding site" evidence="10">
    <location>
        <position position="69"/>
    </location>
    <ligand>
        <name>Mg(2+)</name>
        <dbReference type="ChEBI" id="CHEBI:18420"/>
    </ligand>
</feature>
<dbReference type="GO" id="GO:0009146">
    <property type="term" value="P:purine nucleoside triphosphate catabolic process"/>
    <property type="evidence" value="ECO:0007669"/>
    <property type="project" value="UniProtKB-UniRule"/>
</dbReference>
<evidence type="ECO:0000256" key="7">
    <source>
        <dbReference type="ARBA" id="ARBA00023080"/>
    </source>
</evidence>
<comment type="subunit">
    <text evidence="2 10">Homodimer.</text>
</comment>
<evidence type="ECO:0000256" key="6">
    <source>
        <dbReference type="ARBA" id="ARBA00022842"/>
    </source>
</evidence>
<evidence type="ECO:0000256" key="1">
    <source>
        <dbReference type="ARBA" id="ARBA00008023"/>
    </source>
</evidence>
<feature type="binding site" evidence="10">
    <location>
        <begin position="148"/>
        <end position="151"/>
    </location>
    <ligand>
        <name>substrate</name>
    </ligand>
</feature>
<dbReference type="GO" id="GO:0035870">
    <property type="term" value="F:dITP diphosphatase activity"/>
    <property type="evidence" value="ECO:0007669"/>
    <property type="project" value="UniProtKB-UniRule"/>
</dbReference>
<gene>
    <name evidence="12" type="ORF">H9853_00225</name>
</gene>
<protein>
    <recommendedName>
        <fullName evidence="10">dITP/XTP pyrophosphatase</fullName>
        <ecNumber evidence="10">3.6.1.66</ecNumber>
    </recommendedName>
    <alternativeName>
        <fullName evidence="10">Non-canonical purine NTP pyrophosphatase</fullName>
    </alternativeName>
    <alternativeName>
        <fullName evidence="10">Non-standard purine NTP pyrophosphatase</fullName>
    </alternativeName>
    <alternativeName>
        <fullName evidence="10">Nucleoside-triphosphate diphosphatase</fullName>
    </alternativeName>
    <alternativeName>
        <fullName evidence="10">Nucleoside-triphosphate pyrophosphatase</fullName>
        <shortName evidence="10">NTPase</shortName>
    </alternativeName>
</protein>
<evidence type="ECO:0000256" key="5">
    <source>
        <dbReference type="ARBA" id="ARBA00022801"/>
    </source>
</evidence>
<keyword evidence="5 10" id="KW-0378">Hydrolase</keyword>
<dbReference type="GO" id="GO:0036220">
    <property type="term" value="F:ITP diphosphatase activity"/>
    <property type="evidence" value="ECO:0007669"/>
    <property type="project" value="UniProtKB-UniRule"/>
</dbReference>
<feature type="binding site" evidence="10">
    <location>
        <position position="70"/>
    </location>
    <ligand>
        <name>substrate</name>
    </ligand>
</feature>
<comment type="function">
    <text evidence="10">Pyrophosphatase that catalyzes the hydrolysis of nucleoside triphosphates to their monophosphate derivatives, with a high preference for the non-canonical purine nucleotides XTP (xanthosine triphosphate), dITP (deoxyinosine triphosphate) and ITP. Seems to function as a house-cleaning enzyme that removes non-canonical purine nucleotides from the nucleotide pool, thus preventing their incorporation into DNA/RNA and avoiding chromosomal lesions.</text>
</comment>
<dbReference type="EC" id="3.6.1.66" evidence="10"/>
<dbReference type="HAMAP" id="MF_01405">
    <property type="entry name" value="Non_canon_purine_NTPase"/>
    <property type="match status" value="1"/>
</dbReference>
<sequence length="190" mass="21514">MRKLVFATNNPNKIQEVNSILGDRFELLSLEDIQCFEDIPEDWDTLEENARQKSDYVVEHFGLNCFADDSGLEVEALNNEPGVYSARYSGSRDMDRNIQLLLENLKDHSNKKARFRTVISLHMDGANYLFEGIVEGVIIDELKGDGGFGYDPIFIPNGYDKTFAQMTPDEKNSISHRAIAVSKLVDFLGQ</sequence>
<comment type="caution">
    <text evidence="12">The sequence shown here is derived from an EMBL/GenBank/DDBJ whole genome shotgun (WGS) entry which is preliminary data.</text>
</comment>
<dbReference type="InterPro" id="IPR020922">
    <property type="entry name" value="dITP/XTP_pyrophosphatase"/>
</dbReference>
<dbReference type="CDD" id="cd00515">
    <property type="entry name" value="HAM1"/>
    <property type="match status" value="1"/>
</dbReference>
<dbReference type="GO" id="GO:0036222">
    <property type="term" value="F:XTP diphosphatase activity"/>
    <property type="evidence" value="ECO:0007669"/>
    <property type="project" value="UniProtKB-UniRule"/>
</dbReference>
<feature type="binding site" evidence="10">
    <location>
        <position position="171"/>
    </location>
    <ligand>
        <name>substrate</name>
    </ligand>
</feature>
<feature type="binding site" evidence="10">
    <location>
        <begin position="176"/>
        <end position="177"/>
    </location>
    <ligand>
        <name>substrate</name>
    </ligand>
</feature>
<dbReference type="FunFam" id="3.90.950.10:FF:000001">
    <property type="entry name" value="dITP/XTP pyrophosphatase"/>
    <property type="match status" value="1"/>
</dbReference>
<evidence type="ECO:0000313" key="12">
    <source>
        <dbReference type="EMBL" id="HIX53425.1"/>
    </source>
</evidence>
<evidence type="ECO:0000256" key="2">
    <source>
        <dbReference type="ARBA" id="ARBA00011738"/>
    </source>
</evidence>
<dbReference type="PANTHER" id="PTHR11067">
    <property type="entry name" value="INOSINE TRIPHOSPHATE PYROPHOSPHATASE/HAM1 PROTEIN"/>
    <property type="match status" value="1"/>
</dbReference>
<dbReference type="NCBIfam" id="NF011398">
    <property type="entry name" value="PRK14823.1"/>
    <property type="match status" value="1"/>
</dbReference>
<keyword evidence="7 10" id="KW-0546">Nucleotide metabolism</keyword>
<evidence type="ECO:0000256" key="11">
    <source>
        <dbReference type="RuleBase" id="RU003781"/>
    </source>
</evidence>
<reference evidence="12" key="2">
    <citation type="submission" date="2021-04" db="EMBL/GenBank/DDBJ databases">
        <authorList>
            <person name="Gilroy R."/>
        </authorList>
    </citation>
    <scope>NUCLEOTIDE SEQUENCE</scope>
    <source>
        <strain evidence="12">1719</strain>
    </source>
</reference>
<dbReference type="NCBIfam" id="TIGR00042">
    <property type="entry name" value="RdgB/HAM1 family non-canonical purine NTP pyrophosphatase"/>
    <property type="match status" value="1"/>
</dbReference>
<dbReference type="AlphaFoldDB" id="A0A9D2AXD5"/>
<comment type="cofactor">
    <cofactor evidence="10">
        <name>Mg(2+)</name>
        <dbReference type="ChEBI" id="CHEBI:18420"/>
    </cofactor>
    <text evidence="10">Binds 1 Mg(2+) ion per subunit.</text>
</comment>
<dbReference type="GO" id="GO:0017111">
    <property type="term" value="F:ribonucleoside triphosphate phosphatase activity"/>
    <property type="evidence" value="ECO:0007669"/>
    <property type="project" value="InterPro"/>
</dbReference>
<keyword evidence="3 10" id="KW-0479">Metal-binding</keyword>
<evidence type="ECO:0000313" key="13">
    <source>
        <dbReference type="Proteomes" id="UP000824156"/>
    </source>
</evidence>
<feature type="binding site" evidence="10">
    <location>
        <begin position="8"/>
        <end position="13"/>
    </location>
    <ligand>
        <name>substrate</name>
    </ligand>
</feature>
<comment type="similarity">
    <text evidence="1 10 11">Belongs to the HAM1 NTPase family.</text>
</comment>
<dbReference type="GO" id="GO:0046872">
    <property type="term" value="F:metal ion binding"/>
    <property type="evidence" value="ECO:0007669"/>
    <property type="project" value="UniProtKB-KW"/>
</dbReference>
<organism evidence="12 13">
    <name type="scientific">Candidatus Sphingobacterium stercoripullorum</name>
    <dbReference type="NCBI Taxonomy" id="2838759"/>
    <lineage>
        <taxon>Bacteria</taxon>
        <taxon>Pseudomonadati</taxon>
        <taxon>Bacteroidota</taxon>
        <taxon>Sphingobacteriia</taxon>
        <taxon>Sphingobacteriales</taxon>
        <taxon>Sphingobacteriaceae</taxon>
        <taxon>Sphingobacterium</taxon>
    </lineage>
</organism>
<dbReference type="Proteomes" id="UP000824156">
    <property type="component" value="Unassembled WGS sequence"/>
</dbReference>
<proteinExistence type="inferred from homology"/>
<reference evidence="12" key="1">
    <citation type="journal article" date="2021" name="PeerJ">
        <title>Extensive microbial diversity within the chicken gut microbiome revealed by metagenomics and culture.</title>
        <authorList>
            <person name="Gilroy R."/>
            <person name="Ravi A."/>
            <person name="Getino M."/>
            <person name="Pursley I."/>
            <person name="Horton D.L."/>
            <person name="Alikhan N.F."/>
            <person name="Baker D."/>
            <person name="Gharbi K."/>
            <person name="Hall N."/>
            <person name="Watson M."/>
            <person name="Adriaenssens E.M."/>
            <person name="Foster-Nyarko E."/>
            <person name="Jarju S."/>
            <person name="Secka A."/>
            <person name="Antonio M."/>
            <person name="Oren A."/>
            <person name="Chaudhuri R.R."/>
            <person name="La Ragione R."/>
            <person name="Hildebrand F."/>
            <person name="Pallen M.J."/>
        </authorList>
    </citation>
    <scope>NUCLEOTIDE SEQUENCE</scope>
    <source>
        <strain evidence="12">1719</strain>
    </source>
</reference>
<dbReference type="GO" id="GO:0009117">
    <property type="term" value="P:nucleotide metabolic process"/>
    <property type="evidence" value="ECO:0007669"/>
    <property type="project" value="UniProtKB-KW"/>
</dbReference>
<comment type="catalytic activity">
    <reaction evidence="9 10">
        <text>XTP + H2O = XMP + diphosphate + H(+)</text>
        <dbReference type="Rhea" id="RHEA:28610"/>
        <dbReference type="ChEBI" id="CHEBI:15377"/>
        <dbReference type="ChEBI" id="CHEBI:15378"/>
        <dbReference type="ChEBI" id="CHEBI:33019"/>
        <dbReference type="ChEBI" id="CHEBI:57464"/>
        <dbReference type="ChEBI" id="CHEBI:61314"/>
        <dbReference type="EC" id="3.6.1.66"/>
    </reaction>
</comment>
<dbReference type="Gene3D" id="3.90.950.10">
    <property type="match status" value="1"/>
</dbReference>
<keyword evidence="4 10" id="KW-0547">Nucleotide-binding</keyword>
<dbReference type="PANTHER" id="PTHR11067:SF9">
    <property type="entry name" value="INOSINE TRIPHOSPHATE PYROPHOSPHATASE"/>
    <property type="match status" value="1"/>
</dbReference>
<keyword evidence="6 10" id="KW-0460">Magnesium</keyword>
<evidence type="ECO:0000256" key="9">
    <source>
        <dbReference type="ARBA" id="ARBA00052017"/>
    </source>
</evidence>
<evidence type="ECO:0000256" key="4">
    <source>
        <dbReference type="ARBA" id="ARBA00022741"/>
    </source>
</evidence>
<dbReference type="GO" id="GO:0005829">
    <property type="term" value="C:cytosol"/>
    <property type="evidence" value="ECO:0007669"/>
    <property type="project" value="TreeGrafter"/>
</dbReference>
<comment type="catalytic activity">
    <reaction evidence="8 10">
        <text>dITP + H2O = dIMP + diphosphate + H(+)</text>
        <dbReference type="Rhea" id="RHEA:28342"/>
        <dbReference type="ChEBI" id="CHEBI:15377"/>
        <dbReference type="ChEBI" id="CHEBI:15378"/>
        <dbReference type="ChEBI" id="CHEBI:33019"/>
        <dbReference type="ChEBI" id="CHEBI:61194"/>
        <dbReference type="ChEBI" id="CHEBI:61382"/>
        <dbReference type="EC" id="3.6.1.66"/>
    </reaction>
</comment>
<dbReference type="InterPro" id="IPR002637">
    <property type="entry name" value="RdgB/HAM1"/>
</dbReference>
<feature type="active site" description="Proton acceptor" evidence="10">
    <location>
        <position position="69"/>
    </location>
</feature>
<evidence type="ECO:0000256" key="8">
    <source>
        <dbReference type="ARBA" id="ARBA00051875"/>
    </source>
</evidence>
<name>A0A9D2AXD5_9SPHI</name>
<evidence type="ECO:0000256" key="3">
    <source>
        <dbReference type="ARBA" id="ARBA00022723"/>
    </source>
</evidence>